<gene>
    <name evidence="3" type="ORF">LAESUDRAFT_765225</name>
</gene>
<evidence type="ECO:0000259" key="2">
    <source>
        <dbReference type="Pfam" id="PF07662"/>
    </source>
</evidence>
<dbReference type="OrthoDB" id="6075923at2759"/>
<proteinExistence type="predicted"/>
<feature type="transmembrane region" description="Helical" evidence="1">
    <location>
        <begin position="113"/>
        <end position="133"/>
    </location>
</feature>
<dbReference type="Pfam" id="PF07662">
    <property type="entry name" value="Nucleos_tra2_C"/>
    <property type="match status" value="1"/>
</dbReference>
<evidence type="ECO:0000256" key="1">
    <source>
        <dbReference type="SAM" id="Phobius"/>
    </source>
</evidence>
<dbReference type="EMBL" id="KV427720">
    <property type="protein sequence ID" value="KZS99759.1"/>
    <property type="molecule type" value="Genomic_DNA"/>
</dbReference>
<evidence type="ECO:0000313" key="4">
    <source>
        <dbReference type="Proteomes" id="UP000076871"/>
    </source>
</evidence>
<dbReference type="RefSeq" id="XP_040757500.1">
    <property type="nucleotide sequence ID" value="XM_040913609.1"/>
</dbReference>
<dbReference type="Proteomes" id="UP000076871">
    <property type="component" value="Unassembled WGS sequence"/>
</dbReference>
<dbReference type="AlphaFoldDB" id="A0A165AVS4"/>
<keyword evidence="1" id="KW-0812">Transmembrane</keyword>
<dbReference type="GO" id="GO:0005337">
    <property type="term" value="F:nucleoside transmembrane transporter activity"/>
    <property type="evidence" value="ECO:0007669"/>
    <property type="project" value="InterPro"/>
</dbReference>
<dbReference type="InterPro" id="IPR011657">
    <property type="entry name" value="CNT_C_dom"/>
</dbReference>
<protein>
    <submittedName>
        <fullName evidence="3">Na+ dependent nucleoside transporter</fullName>
    </submittedName>
</protein>
<keyword evidence="4" id="KW-1185">Reference proteome</keyword>
<accession>A0A165AVS4</accession>
<feature type="transmembrane region" description="Helical" evidence="1">
    <location>
        <begin position="76"/>
        <end position="101"/>
    </location>
</feature>
<organism evidence="3 4">
    <name type="scientific">Laetiporus sulphureus 93-53</name>
    <dbReference type="NCBI Taxonomy" id="1314785"/>
    <lineage>
        <taxon>Eukaryota</taxon>
        <taxon>Fungi</taxon>
        <taxon>Dikarya</taxon>
        <taxon>Basidiomycota</taxon>
        <taxon>Agaricomycotina</taxon>
        <taxon>Agaricomycetes</taxon>
        <taxon>Polyporales</taxon>
        <taxon>Laetiporus</taxon>
    </lineage>
</organism>
<evidence type="ECO:0000313" key="3">
    <source>
        <dbReference type="EMBL" id="KZS99759.1"/>
    </source>
</evidence>
<name>A0A165AVS4_9APHY</name>
<sequence length="134" mass="14368">MCTIDVGPQLIIFITEELGPVQKRELAFFTGVPRGEILRVAALLAMKLIENEFIGYTDLQAIMTSDNPLSELTFTIASYFLCGFANLSLLGIQISVLSTLVPTQAEIIARIAPSAMICGFISTLQAAGIAGMLV</sequence>
<dbReference type="PANTHER" id="PTHR10590">
    <property type="entry name" value="SODIUM/NUCLEOSIDE COTRANSPORTER"/>
    <property type="match status" value="1"/>
</dbReference>
<keyword evidence="1" id="KW-0472">Membrane</keyword>
<reference evidence="3 4" key="1">
    <citation type="journal article" date="2016" name="Mol. Biol. Evol.">
        <title>Comparative Genomics of Early-Diverging Mushroom-Forming Fungi Provides Insights into the Origins of Lignocellulose Decay Capabilities.</title>
        <authorList>
            <person name="Nagy L.G."/>
            <person name="Riley R."/>
            <person name="Tritt A."/>
            <person name="Adam C."/>
            <person name="Daum C."/>
            <person name="Floudas D."/>
            <person name="Sun H."/>
            <person name="Yadav J.S."/>
            <person name="Pangilinan J."/>
            <person name="Larsson K.H."/>
            <person name="Matsuura K."/>
            <person name="Barry K."/>
            <person name="Labutti K."/>
            <person name="Kuo R."/>
            <person name="Ohm R.A."/>
            <person name="Bhattacharya S.S."/>
            <person name="Shirouzu T."/>
            <person name="Yoshinaga Y."/>
            <person name="Martin F.M."/>
            <person name="Grigoriev I.V."/>
            <person name="Hibbett D.S."/>
        </authorList>
    </citation>
    <scope>NUCLEOTIDE SEQUENCE [LARGE SCALE GENOMIC DNA]</scope>
    <source>
        <strain evidence="3 4">93-53</strain>
    </source>
</reference>
<keyword evidence="1" id="KW-1133">Transmembrane helix</keyword>
<dbReference type="GeneID" id="63830637"/>
<dbReference type="GO" id="GO:0005886">
    <property type="term" value="C:plasma membrane"/>
    <property type="evidence" value="ECO:0007669"/>
    <property type="project" value="TreeGrafter"/>
</dbReference>
<feature type="domain" description="Concentrative nucleoside transporter C-terminal" evidence="2">
    <location>
        <begin position="26"/>
        <end position="131"/>
    </location>
</feature>
<dbReference type="InParanoid" id="A0A165AVS4"/>
<dbReference type="PANTHER" id="PTHR10590:SF4">
    <property type="entry name" value="SOLUTE CARRIER FAMILY 28 MEMBER 3"/>
    <property type="match status" value="1"/>
</dbReference>
<dbReference type="InterPro" id="IPR008276">
    <property type="entry name" value="C_nuclsd_transpt"/>
</dbReference>
<dbReference type="GO" id="GO:0015293">
    <property type="term" value="F:symporter activity"/>
    <property type="evidence" value="ECO:0007669"/>
    <property type="project" value="TreeGrafter"/>
</dbReference>